<name>A0A7G9S9Y4_9SPHN</name>
<evidence type="ECO:0000313" key="1">
    <source>
        <dbReference type="EMBL" id="QNN64659.1"/>
    </source>
</evidence>
<dbReference type="EMBL" id="CP060717">
    <property type="protein sequence ID" value="QNN64659.1"/>
    <property type="molecule type" value="Genomic_DNA"/>
</dbReference>
<dbReference type="AlphaFoldDB" id="A0A7G9S9Y4"/>
<organism evidence="1 2">
    <name type="scientific">Sphingomonas rhizophila</name>
    <dbReference type="NCBI Taxonomy" id="2071607"/>
    <lineage>
        <taxon>Bacteria</taxon>
        <taxon>Pseudomonadati</taxon>
        <taxon>Pseudomonadota</taxon>
        <taxon>Alphaproteobacteria</taxon>
        <taxon>Sphingomonadales</taxon>
        <taxon>Sphingomonadaceae</taxon>
        <taxon>Sphingomonas</taxon>
    </lineage>
</organism>
<proteinExistence type="predicted"/>
<gene>
    <name evidence="1" type="ORF">H9L12_10285</name>
</gene>
<dbReference type="Proteomes" id="UP000515955">
    <property type="component" value="Chromosome"/>
</dbReference>
<evidence type="ECO:0008006" key="3">
    <source>
        <dbReference type="Google" id="ProtNLM"/>
    </source>
</evidence>
<dbReference type="KEGG" id="srhi:H9L12_10285"/>
<dbReference type="RefSeq" id="WP_187541658.1">
    <property type="nucleotide sequence ID" value="NZ_CP060717.1"/>
</dbReference>
<reference evidence="1 2" key="1">
    <citation type="submission" date="2020-08" db="EMBL/GenBank/DDBJ databases">
        <title>Genome sequence of Sphingomonas rhizophila KACC 19189T.</title>
        <authorList>
            <person name="Hyun D.-W."/>
            <person name="Bae J.-W."/>
        </authorList>
    </citation>
    <scope>NUCLEOTIDE SEQUENCE [LARGE SCALE GENOMIC DNA]</scope>
    <source>
        <strain evidence="1 2">KACC 19189</strain>
    </source>
</reference>
<evidence type="ECO:0000313" key="2">
    <source>
        <dbReference type="Proteomes" id="UP000515955"/>
    </source>
</evidence>
<keyword evidence="2" id="KW-1185">Reference proteome</keyword>
<sequence length="207" mass="22004">MGMDLPPPAPAIEISIASRGYSKGVAQTDGAQLVVRPEVAFGNFRISAYGKNVTAVGYDIEAGLSAGYRTTVGKVEWSGSATVKRNVDADPGIDNTALELNVGATRSFGALKPRLSLTYSPDDLGSTRRSYFWEAGSAYSIGKGFGLQAGVGLRRRAGGADYTSRTAAVTKAFGKHLTGEVRLYDTSRGELGDNYDRRVVVSLRLRS</sequence>
<protein>
    <recommendedName>
        <fullName evidence="3">TonB-dependent receptor</fullName>
    </recommendedName>
</protein>
<accession>A0A7G9S9Y4</accession>
<dbReference type="SUPFAM" id="SSF56935">
    <property type="entry name" value="Porins"/>
    <property type="match status" value="1"/>
</dbReference>